<evidence type="ECO:0000259" key="5">
    <source>
        <dbReference type="PROSITE" id="PS51063"/>
    </source>
</evidence>
<dbReference type="SUPFAM" id="SSF51206">
    <property type="entry name" value="cAMP-binding domain-like"/>
    <property type="match status" value="1"/>
</dbReference>
<reference evidence="6 7" key="1">
    <citation type="submission" date="2019-06" db="EMBL/GenBank/DDBJ databases">
        <title>Genome sequence of Litorilinea aerophila BAA-2444.</title>
        <authorList>
            <person name="Maclea K.S."/>
            <person name="Maurais E.G."/>
            <person name="Iannazzi L.C."/>
        </authorList>
    </citation>
    <scope>NUCLEOTIDE SEQUENCE [LARGE SCALE GENOMIC DNA]</scope>
    <source>
        <strain evidence="6 7">ATCC BAA-2444</strain>
    </source>
</reference>
<evidence type="ECO:0000256" key="3">
    <source>
        <dbReference type="ARBA" id="ARBA00023163"/>
    </source>
</evidence>
<organism evidence="6 7">
    <name type="scientific">Litorilinea aerophila</name>
    <dbReference type="NCBI Taxonomy" id="1204385"/>
    <lineage>
        <taxon>Bacteria</taxon>
        <taxon>Bacillati</taxon>
        <taxon>Chloroflexota</taxon>
        <taxon>Caldilineae</taxon>
        <taxon>Caldilineales</taxon>
        <taxon>Caldilineaceae</taxon>
        <taxon>Litorilinea</taxon>
    </lineage>
</organism>
<dbReference type="PANTHER" id="PTHR24567">
    <property type="entry name" value="CRP FAMILY TRANSCRIPTIONAL REGULATORY PROTEIN"/>
    <property type="match status" value="1"/>
</dbReference>
<feature type="domain" description="Cyclic nucleotide-binding" evidence="4">
    <location>
        <begin position="71"/>
        <end position="176"/>
    </location>
</feature>
<dbReference type="InterPro" id="IPR014710">
    <property type="entry name" value="RmlC-like_jellyroll"/>
</dbReference>
<dbReference type="SMART" id="SM00100">
    <property type="entry name" value="cNMP"/>
    <property type="match status" value="1"/>
</dbReference>
<dbReference type="InterPro" id="IPR036388">
    <property type="entry name" value="WH-like_DNA-bd_sf"/>
</dbReference>
<dbReference type="CDD" id="cd00038">
    <property type="entry name" value="CAP_ED"/>
    <property type="match status" value="1"/>
</dbReference>
<dbReference type="Pfam" id="PF00027">
    <property type="entry name" value="cNMP_binding"/>
    <property type="match status" value="1"/>
</dbReference>
<accession>A0A540V925</accession>
<dbReference type="InterPro" id="IPR036390">
    <property type="entry name" value="WH_DNA-bd_sf"/>
</dbReference>
<evidence type="ECO:0000256" key="2">
    <source>
        <dbReference type="ARBA" id="ARBA00023125"/>
    </source>
</evidence>
<name>A0A540V925_9CHLR</name>
<keyword evidence="7" id="KW-1185">Reference proteome</keyword>
<keyword evidence="1" id="KW-0805">Transcription regulation</keyword>
<evidence type="ECO:0000313" key="6">
    <source>
        <dbReference type="EMBL" id="TQE93222.1"/>
    </source>
</evidence>
<comment type="caution">
    <text evidence="6">The sequence shown here is derived from an EMBL/GenBank/DDBJ whole genome shotgun (WGS) entry which is preliminary data.</text>
</comment>
<sequence>MGRHRVRPERPPRIQLDTQKGPMAMTYQTRDWQTTQLSSQTATAGHPAQGYSSLTQALTALREEDPAFDKAISIQHIERGKVVATPDDLASKMYLLMSGKVNMVCTNNEGRRLVIGTLEPGAIFGEGALDNPGDPNIFVEAAEDVAVWVIPAHEARNMTMQYPILGWGMLQTYGERLLQVENSLEDVAYKKLPERLAMLLLDLSGNQNGLIKGVSHQSLADHLGTYRETVSAILRDFKRQGIVELGYRRINIVDVEALREIAGVWDW</sequence>
<keyword evidence="2" id="KW-0238">DNA-binding</keyword>
<dbReference type="AlphaFoldDB" id="A0A540V925"/>
<proteinExistence type="predicted"/>
<dbReference type="GO" id="GO:0005829">
    <property type="term" value="C:cytosol"/>
    <property type="evidence" value="ECO:0007669"/>
    <property type="project" value="TreeGrafter"/>
</dbReference>
<dbReference type="SMART" id="SM00419">
    <property type="entry name" value="HTH_CRP"/>
    <property type="match status" value="1"/>
</dbReference>
<evidence type="ECO:0000259" key="4">
    <source>
        <dbReference type="PROSITE" id="PS50042"/>
    </source>
</evidence>
<dbReference type="PROSITE" id="PS51063">
    <property type="entry name" value="HTH_CRP_2"/>
    <property type="match status" value="1"/>
</dbReference>
<dbReference type="EMBL" id="VIGC01000045">
    <property type="protein sequence ID" value="TQE93222.1"/>
    <property type="molecule type" value="Genomic_DNA"/>
</dbReference>
<gene>
    <name evidence="6" type="ORF">FKZ61_22300</name>
</gene>
<dbReference type="OrthoDB" id="9810688at2"/>
<dbReference type="InterPro" id="IPR000595">
    <property type="entry name" value="cNMP-bd_dom"/>
</dbReference>
<dbReference type="Gene3D" id="1.10.10.10">
    <property type="entry name" value="Winged helix-like DNA-binding domain superfamily/Winged helix DNA-binding domain"/>
    <property type="match status" value="1"/>
</dbReference>
<dbReference type="Proteomes" id="UP000317371">
    <property type="component" value="Unassembled WGS sequence"/>
</dbReference>
<dbReference type="InParanoid" id="A0A540V925"/>
<dbReference type="PANTHER" id="PTHR24567:SF74">
    <property type="entry name" value="HTH-TYPE TRANSCRIPTIONAL REGULATOR ARCR"/>
    <property type="match status" value="1"/>
</dbReference>
<feature type="domain" description="HTH crp-type" evidence="5">
    <location>
        <begin position="190"/>
        <end position="256"/>
    </location>
</feature>
<dbReference type="Pfam" id="PF13545">
    <property type="entry name" value="HTH_Crp_2"/>
    <property type="match status" value="1"/>
</dbReference>
<dbReference type="GO" id="GO:0003677">
    <property type="term" value="F:DNA binding"/>
    <property type="evidence" value="ECO:0007669"/>
    <property type="project" value="UniProtKB-KW"/>
</dbReference>
<dbReference type="PROSITE" id="PS50042">
    <property type="entry name" value="CNMP_BINDING_3"/>
    <property type="match status" value="1"/>
</dbReference>
<dbReference type="InterPro" id="IPR012318">
    <property type="entry name" value="HTH_CRP"/>
</dbReference>
<dbReference type="GO" id="GO:0003700">
    <property type="term" value="F:DNA-binding transcription factor activity"/>
    <property type="evidence" value="ECO:0007669"/>
    <property type="project" value="TreeGrafter"/>
</dbReference>
<keyword evidence="3" id="KW-0804">Transcription</keyword>
<dbReference type="InterPro" id="IPR050397">
    <property type="entry name" value="Env_Response_Regulators"/>
</dbReference>
<dbReference type="SUPFAM" id="SSF46785">
    <property type="entry name" value="Winged helix' DNA-binding domain"/>
    <property type="match status" value="1"/>
</dbReference>
<evidence type="ECO:0000256" key="1">
    <source>
        <dbReference type="ARBA" id="ARBA00023015"/>
    </source>
</evidence>
<protein>
    <submittedName>
        <fullName evidence="6">Crp/Fnr family transcriptional regulator</fullName>
    </submittedName>
</protein>
<evidence type="ECO:0000313" key="7">
    <source>
        <dbReference type="Proteomes" id="UP000317371"/>
    </source>
</evidence>
<dbReference type="Gene3D" id="2.60.120.10">
    <property type="entry name" value="Jelly Rolls"/>
    <property type="match status" value="1"/>
</dbReference>
<dbReference type="InterPro" id="IPR018490">
    <property type="entry name" value="cNMP-bd_dom_sf"/>
</dbReference>